<evidence type="ECO:0000313" key="5">
    <source>
        <dbReference type="Proteomes" id="UP000265515"/>
    </source>
</evidence>
<dbReference type="STRING" id="69332.A0A388K8U9"/>
<proteinExistence type="inferred from homology"/>
<dbReference type="InterPro" id="IPR013766">
    <property type="entry name" value="Thioredoxin_domain"/>
</dbReference>
<dbReference type="OrthoDB" id="2018237at2759"/>
<protein>
    <recommendedName>
        <fullName evidence="3">Thioredoxin domain-containing protein</fullName>
    </recommendedName>
</protein>
<dbReference type="PANTHER" id="PTHR43601:SF11">
    <property type="entry name" value="EXPRESSED PROTEIN"/>
    <property type="match status" value="1"/>
</dbReference>
<dbReference type="EMBL" id="BFEA01000074">
    <property type="protein sequence ID" value="GBG66475.1"/>
    <property type="molecule type" value="Genomic_DNA"/>
</dbReference>
<reference evidence="4 5" key="1">
    <citation type="journal article" date="2018" name="Cell">
        <title>The Chara Genome: Secondary Complexity and Implications for Plant Terrestrialization.</title>
        <authorList>
            <person name="Nishiyama T."/>
            <person name="Sakayama H."/>
            <person name="Vries J.D."/>
            <person name="Buschmann H."/>
            <person name="Saint-Marcoux D."/>
            <person name="Ullrich K.K."/>
            <person name="Haas F.B."/>
            <person name="Vanderstraeten L."/>
            <person name="Becker D."/>
            <person name="Lang D."/>
            <person name="Vosolsobe S."/>
            <person name="Rombauts S."/>
            <person name="Wilhelmsson P.K.I."/>
            <person name="Janitza P."/>
            <person name="Kern R."/>
            <person name="Heyl A."/>
            <person name="Rumpler F."/>
            <person name="Villalobos L.I.A.C."/>
            <person name="Clay J.M."/>
            <person name="Skokan R."/>
            <person name="Toyoda A."/>
            <person name="Suzuki Y."/>
            <person name="Kagoshima H."/>
            <person name="Schijlen E."/>
            <person name="Tajeshwar N."/>
            <person name="Catarino B."/>
            <person name="Hetherington A.J."/>
            <person name="Saltykova A."/>
            <person name="Bonnot C."/>
            <person name="Breuninger H."/>
            <person name="Symeonidi A."/>
            <person name="Radhakrishnan G.V."/>
            <person name="Van Nieuwerburgh F."/>
            <person name="Deforce D."/>
            <person name="Chang C."/>
            <person name="Karol K.G."/>
            <person name="Hedrich R."/>
            <person name="Ulvskov P."/>
            <person name="Glockner G."/>
            <person name="Delwiche C.F."/>
            <person name="Petrasek J."/>
            <person name="Van de Peer Y."/>
            <person name="Friml J."/>
            <person name="Beilby M."/>
            <person name="Dolan L."/>
            <person name="Kohara Y."/>
            <person name="Sugano S."/>
            <person name="Fujiyama A."/>
            <person name="Delaux P.-M."/>
            <person name="Quint M."/>
            <person name="TheiBen G."/>
            <person name="Hagemann M."/>
            <person name="Harholt J."/>
            <person name="Dunand C."/>
            <person name="Zachgo S."/>
            <person name="Langdale J."/>
            <person name="Maumus F."/>
            <person name="Straeten D.V.D."/>
            <person name="Gould S.B."/>
            <person name="Rensing S.A."/>
        </authorList>
    </citation>
    <scope>NUCLEOTIDE SEQUENCE [LARGE SCALE GENOMIC DNA]</scope>
    <source>
        <strain evidence="4 5">S276</strain>
    </source>
</reference>
<feature type="domain" description="Thioredoxin" evidence="3">
    <location>
        <begin position="217"/>
        <end position="295"/>
    </location>
</feature>
<dbReference type="Gramene" id="GBG66475">
    <property type="protein sequence ID" value="GBG66475"/>
    <property type="gene ID" value="CBR_g61518"/>
</dbReference>
<dbReference type="Pfam" id="PF00085">
    <property type="entry name" value="Thioredoxin"/>
    <property type="match status" value="1"/>
</dbReference>
<dbReference type="Proteomes" id="UP000265515">
    <property type="component" value="Unassembled WGS sequence"/>
</dbReference>
<dbReference type="GO" id="GO:0045454">
    <property type="term" value="P:cell redox homeostasis"/>
    <property type="evidence" value="ECO:0007669"/>
    <property type="project" value="TreeGrafter"/>
</dbReference>
<name>A0A388K8U9_CHABU</name>
<accession>A0A388K8U9</accession>
<evidence type="ECO:0000256" key="2">
    <source>
        <dbReference type="SAM" id="MobiDB-lite"/>
    </source>
</evidence>
<dbReference type="AlphaFoldDB" id="A0A388K8U9"/>
<evidence type="ECO:0000313" key="4">
    <source>
        <dbReference type="EMBL" id="GBG66475.1"/>
    </source>
</evidence>
<organism evidence="4 5">
    <name type="scientific">Chara braunii</name>
    <name type="common">Braun's stonewort</name>
    <dbReference type="NCBI Taxonomy" id="69332"/>
    <lineage>
        <taxon>Eukaryota</taxon>
        <taxon>Viridiplantae</taxon>
        <taxon>Streptophyta</taxon>
        <taxon>Charophyceae</taxon>
        <taxon>Charales</taxon>
        <taxon>Characeae</taxon>
        <taxon>Chara</taxon>
    </lineage>
</organism>
<feature type="region of interest" description="Disordered" evidence="2">
    <location>
        <begin position="79"/>
        <end position="125"/>
    </location>
</feature>
<sequence length="348" mass="36537">MGEKTEEVMRFSGVSAGSQVRSQGSERELSGTEAGVSGRDNGHGEATRVKKVFFLQHPFVGHLISIARGFALGSRNEAEGGSRVSAATSGLSRRSPRHDGRVSPADGDQGGGGMSPGISLKSRLGSNLKSARRTGIIAKSEGERGGVGVEGGQGGGGAPSLSQLAGMGAFLGPWVLCKRDTVWGSSPESLGAVGDASRSKHKAEGPLFSSSADDGEVEQKAFANALMSGRHATVLVFYSAKCRICRSLSAPVAEVRKENDKWLSVVSANVDNKSWLPEVHHYAIRYVPCFVLLDSRGFAIAKTGIPYSRDYVLRGLYNLLSLSVRMWNTPRGDSSSSATSSPSSSSSS</sequence>
<comment type="caution">
    <text evidence="4">The sequence shown here is derived from an EMBL/GenBank/DDBJ whole genome shotgun (WGS) entry which is preliminary data.</text>
</comment>
<evidence type="ECO:0000259" key="3">
    <source>
        <dbReference type="Pfam" id="PF00085"/>
    </source>
</evidence>
<feature type="region of interest" description="Disordered" evidence="2">
    <location>
        <begin position="1"/>
        <end position="43"/>
    </location>
</feature>
<dbReference type="InterPro" id="IPR036249">
    <property type="entry name" value="Thioredoxin-like_sf"/>
</dbReference>
<evidence type="ECO:0000256" key="1">
    <source>
        <dbReference type="ARBA" id="ARBA00008987"/>
    </source>
</evidence>
<feature type="region of interest" description="Disordered" evidence="2">
    <location>
        <begin position="189"/>
        <end position="212"/>
    </location>
</feature>
<comment type="similarity">
    <text evidence="1">Belongs to the thioredoxin family.</text>
</comment>
<dbReference type="PANTHER" id="PTHR43601">
    <property type="entry name" value="THIOREDOXIN, MITOCHONDRIAL"/>
    <property type="match status" value="1"/>
</dbReference>
<gene>
    <name evidence="4" type="ORF">CBR_g61518</name>
</gene>
<keyword evidence="5" id="KW-1185">Reference proteome</keyword>
<dbReference type="Gene3D" id="3.40.30.10">
    <property type="entry name" value="Glutaredoxin"/>
    <property type="match status" value="1"/>
</dbReference>
<dbReference type="SUPFAM" id="SSF52833">
    <property type="entry name" value="Thioredoxin-like"/>
    <property type="match status" value="1"/>
</dbReference>